<dbReference type="InterPro" id="IPR042226">
    <property type="entry name" value="eFR1_2_sf"/>
</dbReference>
<dbReference type="GO" id="GO:0005737">
    <property type="term" value="C:cytoplasm"/>
    <property type="evidence" value="ECO:0007669"/>
    <property type="project" value="UniProtKB-SubCell"/>
</dbReference>
<dbReference type="GO" id="GO:0016149">
    <property type="term" value="F:translation release factor activity, codon specific"/>
    <property type="evidence" value="ECO:0007669"/>
    <property type="project" value="UniProtKB-UniRule"/>
</dbReference>
<dbReference type="InterPro" id="IPR005141">
    <property type="entry name" value="eRF1_2"/>
</dbReference>
<dbReference type="InterPro" id="IPR005142">
    <property type="entry name" value="eRF1_3"/>
</dbReference>
<dbReference type="InterPro" id="IPR029064">
    <property type="entry name" value="Ribosomal_eL30-like_sf"/>
</dbReference>
<dbReference type="Gene3D" id="3.30.420.60">
    <property type="entry name" value="eRF1 domain 2"/>
    <property type="match status" value="1"/>
</dbReference>
<gene>
    <name evidence="9 11" type="primary">prf1</name>
    <name evidence="11" type="ORF">IG193_05120</name>
</gene>
<keyword evidence="12" id="KW-1185">Reference proteome</keyword>
<organism evidence="11 12">
    <name type="scientific">Infirmifilum lucidum</name>
    <dbReference type="NCBI Taxonomy" id="2776706"/>
    <lineage>
        <taxon>Archaea</taxon>
        <taxon>Thermoproteota</taxon>
        <taxon>Thermoprotei</taxon>
        <taxon>Thermofilales</taxon>
        <taxon>Thermofilaceae</taxon>
        <taxon>Infirmifilum</taxon>
    </lineage>
</organism>
<dbReference type="HAMAP" id="MF_00424">
    <property type="entry name" value="Rel_fact_arch_1"/>
    <property type="match status" value="1"/>
</dbReference>
<dbReference type="GeneID" id="59149254"/>
<evidence type="ECO:0000256" key="8">
    <source>
        <dbReference type="ARBA" id="ARBA00031168"/>
    </source>
</evidence>
<dbReference type="SUPFAM" id="SSF55315">
    <property type="entry name" value="L30e-like"/>
    <property type="match status" value="1"/>
</dbReference>
<reference evidence="11 12" key="1">
    <citation type="submission" date="2020-10" db="EMBL/GenBank/DDBJ databases">
        <title>Thermofilum lucidum 3507LT sp. nov. a novel member of Thermofilaceae family isolated from Chile hot spring, and proposal of description order Thermofilales.</title>
        <authorList>
            <person name="Zayulina K.S."/>
            <person name="Elcheninov A.G."/>
            <person name="Toshchakov S.V."/>
            <person name="Kublanov I.V."/>
        </authorList>
    </citation>
    <scope>NUCLEOTIDE SEQUENCE [LARGE SCALE GENOMIC DNA]</scope>
    <source>
        <strain evidence="11 12">3507LT</strain>
    </source>
</reference>
<dbReference type="FunFam" id="3.30.420.60:FF:000003">
    <property type="entry name" value="Peptide chain release factor subunit 1"/>
    <property type="match status" value="1"/>
</dbReference>
<evidence type="ECO:0000313" key="12">
    <source>
        <dbReference type="Proteomes" id="UP000594121"/>
    </source>
</evidence>
<dbReference type="FunCoup" id="A0A7L9FGW6">
    <property type="interactions" value="221"/>
</dbReference>
<dbReference type="Gene3D" id="3.30.960.10">
    <property type="entry name" value="eRF1 domain 1"/>
    <property type="match status" value="1"/>
</dbReference>
<dbReference type="Pfam" id="PF03465">
    <property type="entry name" value="eRF1_3"/>
    <property type="match status" value="1"/>
</dbReference>
<dbReference type="NCBIfam" id="TIGR03676">
    <property type="entry name" value="aRF1_eRF1"/>
    <property type="match status" value="1"/>
</dbReference>
<feature type="domain" description="eRF1/Pelota-like N-terminal" evidence="10">
    <location>
        <begin position="1"/>
        <end position="135"/>
    </location>
</feature>
<evidence type="ECO:0000256" key="2">
    <source>
        <dbReference type="ARBA" id="ARBA00004496"/>
    </source>
</evidence>
<keyword evidence="7 9" id="KW-0648">Protein biosynthesis</keyword>
<protein>
    <recommendedName>
        <fullName evidence="5 9">Peptide chain release factor subunit 1</fullName>
    </recommendedName>
    <alternativeName>
        <fullName evidence="8 9">Translation termination factor aRF1</fullName>
    </alternativeName>
</protein>
<name>A0A7L9FGW6_9CREN</name>
<evidence type="ECO:0000256" key="7">
    <source>
        <dbReference type="ARBA" id="ARBA00022917"/>
    </source>
</evidence>
<evidence type="ECO:0000256" key="5">
    <source>
        <dbReference type="ARBA" id="ARBA00019723"/>
    </source>
</evidence>
<evidence type="ECO:0000259" key="10">
    <source>
        <dbReference type="SMART" id="SM01194"/>
    </source>
</evidence>
<dbReference type="InterPro" id="IPR004403">
    <property type="entry name" value="Peptide_chain-rel_eRF1/aRF1"/>
</dbReference>
<dbReference type="FunFam" id="3.30.1330.30:FF:000032">
    <property type="entry name" value="Eukaryotic peptide chain release factor subunit 1"/>
    <property type="match status" value="1"/>
</dbReference>
<evidence type="ECO:0000256" key="4">
    <source>
        <dbReference type="ARBA" id="ARBA00011520"/>
    </source>
</evidence>
<comment type="subunit">
    <text evidence="4 9">Heterodimer of two subunits, one of which binds GTP.</text>
</comment>
<dbReference type="Proteomes" id="UP000594121">
    <property type="component" value="Chromosome"/>
</dbReference>
<dbReference type="EMBL" id="CP062310">
    <property type="protein sequence ID" value="QOJ78166.1"/>
    <property type="molecule type" value="Genomic_DNA"/>
</dbReference>
<comment type="subcellular location">
    <subcellularLocation>
        <location evidence="2 9">Cytoplasm</location>
    </subcellularLocation>
</comment>
<dbReference type="SUPFAM" id="SSF53137">
    <property type="entry name" value="Translational machinery components"/>
    <property type="match status" value="1"/>
</dbReference>
<evidence type="ECO:0000256" key="1">
    <source>
        <dbReference type="ARBA" id="ARBA00002832"/>
    </source>
</evidence>
<dbReference type="InterPro" id="IPR024049">
    <property type="entry name" value="eRF1_1_sf"/>
</dbReference>
<dbReference type="PANTHER" id="PTHR10113">
    <property type="entry name" value="PEPTIDE CHAIN RELEASE FACTOR SUBUNIT 1"/>
    <property type="match status" value="1"/>
</dbReference>
<accession>A0A7L9FGW6</accession>
<dbReference type="KEGG" id="thel:IG193_05120"/>
<sequence>MREDVERYKLEKLIEELKKKEGRGTELVSLYIPAGRPIADVLNTLNYEYATASNIKDRTTRHHVLDALATIINRLKLFRETPPNGLVVFAGYTASDVPGREKMEVYLIEPPQKLKVWLYRCDSRFYTEILEDMIKVKDVYALILIERDEAAIALLRGKSLEIVDELTAGVPGKHRAGGQSARRFERIIEQLVHEFYKRVGEHANKILLPIKDELRGIIIGGPGLSKQEFAEGDYLHYELKQKIIGVFDVGYGGAAGVYELVERAKDLLKDVRFMREREAVNQFLYHLARDTGLVTYGEEEVREALKANAVEKLLISEGLNKIRIHAVCKACKYEFEATVRDNTPLSALKCPKCGGDVEIIEQKDIVEELAELAEQGGAETIIISTQSNEGKEFARTFGGIGAILRYRLQK</sequence>
<dbReference type="SUPFAM" id="SSF55481">
    <property type="entry name" value="N-terminal domain of eukaryotic peptide chain release factor subunit 1, ERF1"/>
    <property type="match status" value="1"/>
</dbReference>
<proteinExistence type="inferred from homology"/>
<dbReference type="SMART" id="SM01194">
    <property type="entry name" value="eRF1_1"/>
    <property type="match status" value="1"/>
</dbReference>
<dbReference type="Pfam" id="PF03463">
    <property type="entry name" value="eRF1_1"/>
    <property type="match status" value="1"/>
</dbReference>
<dbReference type="Pfam" id="PF03464">
    <property type="entry name" value="eRF1_2"/>
    <property type="match status" value="1"/>
</dbReference>
<comment type="similarity">
    <text evidence="3 9">Belongs to the eukaryotic release factor 1 family.</text>
</comment>
<keyword evidence="6 9" id="KW-0963">Cytoplasm</keyword>
<dbReference type="RefSeq" id="WP_192818138.1">
    <property type="nucleotide sequence ID" value="NZ_CP062310.1"/>
</dbReference>
<dbReference type="InParanoid" id="A0A7L9FGW6"/>
<dbReference type="FunFam" id="3.30.960.10:FF:000003">
    <property type="entry name" value="Peptide chain release factor subunit 1"/>
    <property type="match status" value="1"/>
</dbReference>
<evidence type="ECO:0000256" key="6">
    <source>
        <dbReference type="ARBA" id="ARBA00022490"/>
    </source>
</evidence>
<dbReference type="InterPro" id="IPR005140">
    <property type="entry name" value="eRF1_Pelota-like_N"/>
</dbReference>
<evidence type="ECO:0000256" key="9">
    <source>
        <dbReference type="HAMAP-Rule" id="MF_00424"/>
    </source>
</evidence>
<dbReference type="Gene3D" id="3.30.1330.30">
    <property type="match status" value="1"/>
</dbReference>
<dbReference type="AlphaFoldDB" id="A0A7L9FGW6"/>
<evidence type="ECO:0000256" key="3">
    <source>
        <dbReference type="ARBA" id="ARBA00005326"/>
    </source>
</evidence>
<comment type="function">
    <text evidence="1 9">Directs the termination of nascent peptide synthesis (translation) in response to the termination codons UAA, UAG and UGA.</text>
</comment>
<evidence type="ECO:0000313" key="11">
    <source>
        <dbReference type="EMBL" id="QOJ78166.1"/>
    </source>
</evidence>
<dbReference type="InterPro" id="IPR020918">
    <property type="entry name" value="Peptide_chain-rel_aRF1"/>
</dbReference>